<comment type="caution">
    <text evidence="2">The sequence shown here is derived from an EMBL/GenBank/DDBJ whole genome shotgun (WGS) entry which is preliminary data.</text>
</comment>
<dbReference type="RefSeq" id="WP_074292901.1">
    <property type="nucleotide sequence ID" value="NZ_FSFF01000001.1"/>
</dbReference>
<dbReference type="AlphaFoldDB" id="A0AB38D0D9"/>
<dbReference type="SUPFAM" id="SSF55846">
    <property type="entry name" value="N-acetylmuramoyl-L-alanine amidase-like"/>
    <property type="match status" value="1"/>
</dbReference>
<dbReference type="GO" id="GO:0009253">
    <property type="term" value="P:peptidoglycan catabolic process"/>
    <property type="evidence" value="ECO:0007669"/>
    <property type="project" value="InterPro"/>
</dbReference>
<accession>A0AB38D0D9</accession>
<feature type="domain" description="N-acetylmuramoyl-L-alanine amidase" evidence="1">
    <location>
        <begin position="168"/>
        <end position="316"/>
    </location>
</feature>
<sequence length="447" mass="50074">MYYTKDDIARVIIQVGQQMGITSRGIHIALATGWVESKFVFYANSNYPESLDKRFKYDAVGSDGMSVNYMQQQNFAEWGSLDERMDLYAPARMFFDHLANPTKYGIKAFDYNDPTLTPGQCAQKVQRSAFPDRYDQAMGVAVEYFNRLTTGIVLPPRFFEEINIIGEWAPNWQSRNGRKPRLFVLHTSEGAAGMDLVDYMAGASVSYHYLVNPDGKTWDLVDTDDASWSVLDANNYTINLVFGGSRAAMSRVEWLEKYDKAIRVAAYLAVQDCLKYGIPVQLLVGNKYSQLPTTDGITDHNGITVGLGIGSHTDVGPNFPWDVFNNYLLEFSAQAGEDDMFNDDDRLKLNRVYFELTNRWESRSIYRTPGEGPVDTLAGMLLNDDGMEHAELIERLAVLGDEDSLQRVIRTAAGEGAVADKGNVARAKKVLATVPKEILEAYKEAAK</sequence>
<dbReference type="Proteomes" id="UP000185210">
    <property type="component" value="Unassembled WGS sequence"/>
</dbReference>
<dbReference type="Pfam" id="PF01510">
    <property type="entry name" value="Amidase_2"/>
    <property type="match status" value="1"/>
</dbReference>
<dbReference type="EMBL" id="FSHM01000004">
    <property type="protein sequence ID" value="SIB17310.1"/>
    <property type="molecule type" value="Genomic_DNA"/>
</dbReference>
<evidence type="ECO:0000259" key="1">
    <source>
        <dbReference type="SMART" id="SM00644"/>
    </source>
</evidence>
<evidence type="ECO:0000313" key="3">
    <source>
        <dbReference type="Proteomes" id="UP000185210"/>
    </source>
</evidence>
<dbReference type="SMART" id="SM00644">
    <property type="entry name" value="Ami_2"/>
    <property type="match status" value="1"/>
</dbReference>
<evidence type="ECO:0000313" key="2">
    <source>
        <dbReference type="EMBL" id="SIB17310.1"/>
    </source>
</evidence>
<proteinExistence type="predicted"/>
<dbReference type="Gene3D" id="3.40.80.10">
    <property type="entry name" value="Peptidoglycan recognition protein-like"/>
    <property type="match status" value="1"/>
</dbReference>
<protein>
    <submittedName>
        <fullName evidence="2">Metalloendopeptidase-like membrane protein</fullName>
    </submittedName>
</protein>
<dbReference type="InterPro" id="IPR036505">
    <property type="entry name" value="Amidase/PGRP_sf"/>
</dbReference>
<dbReference type="GO" id="GO:0008745">
    <property type="term" value="F:N-acetylmuramoyl-L-alanine amidase activity"/>
    <property type="evidence" value="ECO:0007669"/>
    <property type="project" value="InterPro"/>
</dbReference>
<gene>
    <name evidence="2" type="ORF">SAMEA2070301_03104</name>
</gene>
<dbReference type="InterPro" id="IPR002502">
    <property type="entry name" value="Amidase_domain"/>
</dbReference>
<reference evidence="2 3" key="1">
    <citation type="submission" date="2016-11" db="EMBL/GenBank/DDBJ databases">
        <authorList>
            <consortium name="Pathogen Informatics"/>
        </authorList>
    </citation>
    <scope>NUCLEOTIDE SEQUENCE [LARGE SCALE GENOMIC DNA]</scope>
    <source>
        <strain evidence="2 3">104</strain>
    </source>
</reference>
<name>A0AB38D0D9_9MYCO</name>
<organism evidence="2 3">
    <name type="scientific">Mycobacteroides abscessus subsp. abscessus</name>
    <dbReference type="NCBI Taxonomy" id="1185650"/>
    <lineage>
        <taxon>Bacteria</taxon>
        <taxon>Bacillati</taxon>
        <taxon>Actinomycetota</taxon>
        <taxon>Actinomycetes</taxon>
        <taxon>Mycobacteriales</taxon>
        <taxon>Mycobacteriaceae</taxon>
        <taxon>Mycobacteroides</taxon>
        <taxon>Mycobacteroides abscessus</taxon>
    </lineage>
</organism>